<dbReference type="Pfam" id="PF01466">
    <property type="entry name" value="Skp1"/>
    <property type="match status" value="1"/>
</dbReference>
<feature type="domain" description="SKP1 component dimerisation" evidence="5">
    <location>
        <begin position="106"/>
        <end position="153"/>
    </location>
</feature>
<evidence type="ECO:0000313" key="8">
    <source>
        <dbReference type="Proteomes" id="UP000436088"/>
    </source>
</evidence>
<dbReference type="GO" id="GO:0016567">
    <property type="term" value="P:protein ubiquitination"/>
    <property type="evidence" value="ECO:0007669"/>
    <property type="project" value="UniProtKB-UniRule"/>
</dbReference>
<dbReference type="EMBL" id="VEPZ02000209">
    <property type="protein sequence ID" value="KAE8730372.1"/>
    <property type="molecule type" value="Genomic_DNA"/>
</dbReference>
<evidence type="ECO:0000313" key="7">
    <source>
        <dbReference type="EMBL" id="KAE8730372.1"/>
    </source>
</evidence>
<feature type="domain" description="SKP1 component POZ" evidence="6">
    <location>
        <begin position="6"/>
        <end position="65"/>
    </location>
</feature>
<evidence type="ECO:0000256" key="2">
    <source>
        <dbReference type="ARBA" id="ARBA00009993"/>
    </source>
</evidence>
<dbReference type="Pfam" id="PF03931">
    <property type="entry name" value="Skp1_POZ"/>
    <property type="match status" value="1"/>
</dbReference>
<evidence type="ECO:0000256" key="4">
    <source>
        <dbReference type="PIRNR" id="PIRNR028729"/>
    </source>
</evidence>
<dbReference type="AlphaFoldDB" id="A0A6A3CS87"/>
<comment type="function">
    <text evidence="4">Involved in ubiquitination and subsequent proteasomal degradation of target proteins. Together with CUL1, RBX1 and a F-box protein, it forms a SCF E3 ubiquitin ligase complex. The functional specificity of this complex depends on the type of F-box protein. In the SCF complex, it serves as an adapter that links the F-box protein to CUL1.</text>
</comment>
<organism evidence="7 8">
    <name type="scientific">Hibiscus syriacus</name>
    <name type="common">Rose of Sharon</name>
    <dbReference type="NCBI Taxonomy" id="106335"/>
    <lineage>
        <taxon>Eukaryota</taxon>
        <taxon>Viridiplantae</taxon>
        <taxon>Streptophyta</taxon>
        <taxon>Embryophyta</taxon>
        <taxon>Tracheophyta</taxon>
        <taxon>Spermatophyta</taxon>
        <taxon>Magnoliopsida</taxon>
        <taxon>eudicotyledons</taxon>
        <taxon>Gunneridae</taxon>
        <taxon>Pentapetalae</taxon>
        <taxon>rosids</taxon>
        <taxon>malvids</taxon>
        <taxon>Malvales</taxon>
        <taxon>Malvaceae</taxon>
        <taxon>Malvoideae</taxon>
        <taxon>Hibiscus</taxon>
    </lineage>
</organism>
<accession>A0A6A3CS87</accession>
<dbReference type="PIRSF" id="PIRSF028729">
    <property type="entry name" value="E3_ubiquit_lig_SCF_Skp"/>
    <property type="match status" value="1"/>
</dbReference>
<dbReference type="PANTHER" id="PTHR11165">
    <property type="entry name" value="SKP1"/>
    <property type="match status" value="1"/>
</dbReference>
<gene>
    <name evidence="7" type="ORF">F3Y22_tig00003041pilonHSYRG01436</name>
</gene>
<dbReference type="InterPro" id="IPR016897">
    <property type="entry name" value="SKP1"/>
</dbReference>
<dbReference type="FunFam" id="3.30.710.10:FF:000026">
    <property type="entry name" value="E3 ubiquitin ligase complex SCF subunit"/>
    <property type="match status" value="1"/>
</dbReference>
<comment type="subunit">
    <text evidence="4">Part of a SCF (SKP1-cullin-F-box) protein ligase complex.</text>
</comment>
<dbReference type="InterPro" id="IPR016072">
    <property type="entry name" value="Skp1_comp_dimer"/>
</dbReference>
<comment type="caution">
    <text evidence="7">The sequence shown here is derived from an EMBL/GenBank/DDBJ whole genome shotgun (WGS) entry which is preliminary data.</text>
</comment>
<evidence type="ECO:0000259" key="6">
    <source>
        <dbReference type="Pfam" id="PF03931"/>
    </source>
</evidence>
<dbReference type="Gene3D" id="3.30.710.10">
    <property type="entry name" value="Potassium Channel Kv1.1, Chain A"/>
    <property type="match status" value="1"/>
</dbReference>
<dbReference type="InterPro" id="IPR036296">
    <property type="entry name" value="SKP1-like_dim_sf"/>
</dbReference>
<protein>
    <recommendedName>
        <fullName evidence="4">SKP1-like protein</fullName>
    </recommendedName>
</protein>
<evidence type="ECO:0000256" key="3">
    <source>
        <dbReference type="ARBA" id="ARBA00022786"/>
    </source>
</evidence>
<reference evidence="7" key="1">
    <citation type="submission" date="2019-09" db="EMBL/GenBank/DDBJ databases">
        <title>Draft genome information of white flower Hibiscus syriacus.</title>
        <authorList>
            <person name="Kim Y.-M."/>
        </authorList>
    </citation>
    <scope>NUCLEOTIDE SEQUENCE [LARGE SCALE GENOMIC DNA]</scope>
    <source>
        <strain evidence="7">YM2019G1</strain>
    </source>
</reference>
<keyword evidence="3 4" id="KW-0833">Ubl conjugation pathway</keyword>
<dbReference type="SUPFAM" id="SSF81382">
    <property type="entry name" value="Skp1 dimerisation domain-like"/>
    <property type="match status" value="1"/>
</dbReference>
<dbReference type="InterPro" id="IPR001232">
    <property type="entry name" value="SKP1-like"/>
</dbReference>
<dbReference type="SMART" id="SM00512">
    <property type="entry name" value="Skp1"/>
    <property type="match status" value="1"/>
</dbReference>
<comment type="similarity">
    <text evidence="2 4">Belongs to the SKP1 family.</text>
</comment>
<evidence type="ECO:0000256" key="1">
    <source>
        <dbReference type="ARBA" id="ARBA00004906"/>
    </source>
</evidence>
<name>A0A6A3CS87_HIBSY</name>
<dbReference type="UniPathway" id="UPA00143"/>
<dbReference type="SUPFAM" id="SSF54695">
    <property type="entry name" value="POZ domain"/>
    <property type="match status" value="1"/>
</dbReference>
<dbReference type="OrthoDB" id="7827685at2759"/>
<proteinExistence type="inferred from homology"/>
<dbReference type="Proteomes" id="UP000436088">
    <property type="component" value="Unassembled WGS sequence"/>
</dbReference>
<keyword evidence="8" id="KW-1185">Reference proteome</keyword>
<dbReference type="CDD" id="cd18322">
    <property type="entry name" value="BTB_POZ_SKP1"/>
    <property type="match status" value="1"/>
</dbReference>
<comment type="pathway">
    <text evidence="1 4">Protein modification; protein ubiquitination.</text>
</comment>
<dbReference type="InterPro" id="IPR011333">
    <property type="entry name" value="SKP1/BTB/POZ_sf"/>
</dbReference>
<dbReference type="InterPro" id="IPR016073">
    <property type="entry name" value="Skp1_comp_POZ"/>
</dbReference>
<dbReference type="GO" id="GO:0009867">
    <property type="term" value="P:jasmonic acid mediated signaling pathway"/>
    <property type="evidence" value="ECO:0007669"/>
    <property type="project" value="UniProtKB-ARBA"/>
</dbReference>
<dbReference type="GO" id="GO:0006511">
    <property type="term" value="P:ubiquitin-dependent protein catabolic process"/>
    <property type="evidence" value="ECO:0007669"/>
    <property type="project" value="InterPro"/>
</dbReference>
<sequence length="156" mass="17788">MSSTSKKIILKSFDGEIFEVVEAVALPSQTIKNMIEDNCADEEIPVPTVSGKTLSKVLEYCKRHADVATNDENNSNELKVWDADFVNVDQGTIFDLTMAANFLNIKELLDLMCKTVADMMRGKTTERIRKTFHIKNDYTPEEEEEVRRENSWAFDS</sequence>
<evidence type="ECO:0000259" key="5">
    <source>
        <dbReference type="Pfam" id="PF01466"/>
    </source>
</evidence>